<gene>
    <name evidence="1" type="ORF">ACFP3R_29245</name>
</gene>
<dbReference type="EMBL" id="JBHSQO010000042">
    <property type="protein sequence ID" value="MFC6093377.1"/>
    <property type="molecule type" value="Genomic_DNA"/>
</dbReference>
<dbReference type="InterPro" id="IPR025680">
    <property type="entry name" value="DddI"/>
</dbReference>
<accession>A0ABW1PEW7</accession>
<keyword evidence="2" id="KW-1185">Reference proteome</keyword>
<comment type="caution">
    <text evidence="1">The sequence shown here is derived from an EMBL/GenBank/DDBJ whole genome shotgun (WGS) entry which is preliminary data.</text>
</comment>
<organism evidence="1 2">
    <name type="scientific">Saccharothrix lopnurensis</name>
    <dbReference type="NCBI Taxonomy" id="1670621"/>
    <lineage>
        <taxon>Bacteria</taxon>
        <taxon>Bacillati</taxon>
        <taxon>Actinomycetota</taxon>
        <taxon>Actinomycetes</taxon>
        <taxon>Pseudonocardiales</taxon>
        <taxon>Pseudonocardiaceae</taxon>
        <taxon>Saccharothrix</taxon>
    </lineage>
</organism>
<evidence type="ECO:0000313" key="1">
    <source>
        <dbReference type="EMBL" id="MFC6093377.1"/>
    </source>
</evidence>
<sequence>MATLKAIYDHESGQAPVQVRTQGELEALIERVRACSTGYPCPAVVDITVMDDPRGFPRLYAGIGEDRGYVHELPPGGQARATAGDREATGVVIYDLQGHELEVPANQEVSLSVVRAVLSAYLTCDGTIPADQPGLQLVGA</sequence>
<dbReference type="Proteomes" id="UP001596220">
    <property type="component" value="Unassembled WGS sequence"/>
</dbReference>
<reference evidence="2" key="1">
    <citation type="journal article" date="2019" name="Int. J. Syst. Evol. Microbiol.">
        <title>The Global Catalogue of Microorganisms (GCM) 10K type strain sequencing project: providing services to taxonomists for standard genome sequencing and annotation.</title>
        <authorList>
            <consortium name="The Broad Institute Genomics Platform"/>
            <consortium name="The Broad Institute Genome Sequencing Center for Infectious Disease"/>
            <person name="Wu L."/>
            <person name="Ma J."/>
        </authorList>
    </citation>
    <scope>NUCLEOTIDE SEQUENCE [LARGE SCALE GENOMIC DNA]</scope>
    <source>
        <strain evidence="2">CGMCC 4.7246</strain>
    </source>
</reference>
<name>A0ABW1PEW7_9PSEU</name>
<proteinExistence type="predicted"/>
<dbReference type="RefSeq" id="WP_380640525.1">
    <property type="nucleotide sequence ID" value="NZ_JBHSQO010000042.1"/>
</dbReference>
<evidence type="ECO:0000313" key="2">
    <source>
        <dbReference type="Proteomes" id="UP001596220"/>
    </source>
</evidence>
<protein>
    <submittedName>
        <fullName evidence="1">Imm1 family immunity protein</fullName>
    </submittedName>
</protein>
<dbReference type="Pfam" id="PF14430">
    <property type="entry name" value="Imm1"/>
    <property type="match status" value="1"/>
</dbReference>